<dbReference type="InterPro" id="IPR035892">
    <property type="entry name" value="C2_domain_sf"/>
</dbReference>
<dbReference type="EMBL" id="KB097510">
    <property type="protein sequence ID" value="ESN95704.1"/>
    <property type="molecule type" value="Genomic_DNA"/>
</dbReference>
<keyword evidence="3" id="KW-0677">Repeat</keyword>
<evidence type="ECO:0000256" key="5">
    <source>
        <dbReference type="ARBA" id="ARBA00023136"/>
    </source>
</evidence>
<protein>
    <recommendedName>
        <fullName evidence="7">C2 domain-containing protein</fullName>
    </recommendedName>
</protein>
<comment type="subcellular location">
    <subcellularLocation>
        <location evidence="1">Membrane</location>
        <topology evidence="1">Single-pass membrane protein</topology>
    </subcellularLocation>
</comment>
<sequence>VSVTIIEARQLSGVNMNPVVCVQVGDQRKYTSVKESTNCPYFNEYFVFDFHIIASVLLDKMITISVRVLHSRNILRSGTKIGSFKLDVGTVYDAPDHHFYHKWAVLTDPDDVTGGCKGYVKCDIAVFGKGDKIKVIVVPQKKSNADDDDIESNLLLPNNSPVERQRARFIVAIYRGEGFPRMNTGIMANVKKVGEVKDLVDPYVQVSFAGKKVFRHNYNNIIIIIIIIIIIYYIIVIIIIIVVIIAGANVHKERPLQSSLE</sequence>
<evidence type="ECO:0000313" key="10">
    <source>
        <dbReference type="Proteomes" id="UP000015101"/>
    </source>
</evidence>
<proteinExistence type="predicted"/>
<dbReference type="SMART" id="SM01202">
    <property type="entry name" value="FerI"/>
    <property type="match status" value="1"/>
</dbReference>
<dbReference type="EMBL" id="AMQM01006763">
    <property type="status" value="NOT_ANNOTATED_CDS"/>
    <property type="molecule type" value="Genomic_DNA"/>
</dbReference>
<dbReference type="CDD" id="cd04011">
    <property type="entry name" value="C2B_Ferlin"/>
    <property type="match status" value="1"/>
</dbReference>
<dbReference type="InParanoid" id="T1G6D2"/>
<feature type="transmembrane region" description="Helical" evidence="6">
    <location>
        <begin position="221"/>
        <end position="248"/>
    </location>
</feature>
<dbReference type="RefSeq" id="XP_009026176.1">
    <property type="nucleotide sequence ID" value="XM_009027928.1"/>
</dbReference>
<name>T1G6D2_HELRO</name>
<reference evidence="8 10" key="2">
    <citation type="journal article" date="2013" name="Nature">
        <title>Insights into bilaterian evolution from three spiralian genomes.</title>
        <authorList>
            <person name="Simakov O."/>
            <person name="Marletaz F."/>
            <person name="Cho S.J."/>
            <person name="Edsinger-Gonzales E."/>
            <person name="Havlak P."/>
            <person name="Hellsten U."/>
            <person name="Kuo D.H."/>
            <person name="Larsson T."/>
            <person name="Lv J."/>
            <person name="Arendt D."/>
            <person name="Savage R."/>
            <person name="Osoegawa K."/>
            <person name="de Jong P."/>
            <person name="Grimwood J."/>
            <person name="Chapman J.A."/>
            <person name="Shapiro H."/>
            <person name="Aerts A."/>
            <person name="Otillar R.P."/>
            <person name="Terry A.Y."/>
            <person name="Boore J.L."/>
            <person name="Grigoriev I.V."/>
            <person name="Lindberg D.R."/>
            <person name="Seaver E.C."/>
            <person name="Weisblat D.A."/>
            <person name="Putnam N.H."/>
            <person name="Rokhsar D.S."/>
        </authorList>
    </citation>
    <scope>NUCLEOTIDE SEQUENCE</scope>
</reference>
<dbReference type="CTD" id="20216629"/>
<gene>
    <name evidence="9" type="primary">20216629</name>
    <name evidence="8" type="ORF">HELRODRAFT_86504</name>
</gene>
<dbReference type="Pfam" id="PF00168">
    <property type="entry name" value="C2"/>
    <property type="match status" value="1"/>
</dbReference>
<dbReference type="OrthoDB" id="10059618at2759"/>
<dbReference type="PANTHER" id="PTHR12546:SF60">
    <property type="entry name" value="MISFIRE, ISOFORM F"/>
    <property type="match status" value="1"/>
</dbReference>
<dbReference type="InterPro" id="IPR037721">
    <property type="entry name" value="Ferlin"/>
</dbReference>
<dbReference type="eggNOG" id="KOG1326">
    <property type="taxonomic scope" value="Eukaryota"/>
</dbReference>
<dbReference type="OMA" id="DFHIIAS"/>
<dbReference type="EnsemblMetazoa" id="HelroT86504">
    <property type="protein sequence ID" value="HelroP86504"/>
    <property type="gene ID" value="HelroG86504"/>
</dbReference>
<dbReference type="KEGG" id="hro:HELRODRAFT_86504"/>
<evidence type="ECO:0000313" key="8">
    <source>
        <dbReference type="EMBL" id="ESN95704.1"/>
    </source>
</evidence>
<dbReference type="SUPFAM" id="SSF49562">
    <property type="entry name" value="C2 domain (Calcium/lipid-binding domain, CaLB)"/>
    <property type="match status" value="1"/>
</dbReference>
<keyword evidence="2 6" id="KW-0812">Transmembrane</keyword>
<keyword evidence="10" id="KW-1185">Reference proteome</keyword>
<evidence type="ECO:0000313" key="9">
    <source>
        <dbReference type="EnsemblMetazoa" id="HelroP86504"/>
    </source>
</evidence>
<dbReference type="Proteomes" id="UP000015101">
    <property type="component" value="Unassembled WGS sequence"/>
</dbReference>
<dbReference type="AlphaFoldDB" id="T1G6D2"/>
<keyword evidence="4 6" id="KW-1133">Transmembrane helix</keyword>
<feature type="domain" description="C2" evidence="7">
    <location>
        <begin position="1"/>
        <end position="101"/>
    </location>
</feature>
<dbReference type="PROSITE" id="PS50004">
    <property type="entry name" value="C2"/>
    <property type="match status" value="1"/>
</dbReference>
<dbReference type="STRING" id="6412.T1G6D2"/>
<keyword evidence="5 6" id="KW-0472">Membrane</keyword>
<reference evidence="10" key="1">
    <citation type="submission" date="2012-12" db="EMBL/GenBank/DDBJ databases">
        <authorList>
            <person name="Hellsten U."/>
            <person name="Grimwood J."/>
            <person name="Chapman J.A."/>
            <person name="Shapiro H."/>
            <person name="Aerts A."/>
            <person name="Otillar R.P."/>
            <person name="Terry A.Y."/>
            <person name="Boore J.L."/>
            <person name="Simakov O."/>
            <person name="Marletaz F."/>
            <person name="Cho S.-J."/>
            <person name="Edsinger-Gonzales E."/>
            <person name="Havlak P."/>
            <person name="Kuo D.-H."/>
            <person name="Larsson T."/>
            <person name="Lv J."/>
            <person name="Arendt D."/>
            <person name="Savage R."/>
            <person name="Osoegawa K."/>
            <person name="de Jong P."/>
            <person name="Lindberg D.R."/>
            <person name="Seaver E.C."/>
            <person name="Weisblat D.A."/>
            <person name="Putnam N.H."/>
            <person name="Grigoriev I.V."/>
            <person name="Rokhsar D.S."/>
        </authorList>
    </citation>
    <scope>NUCLEOTIDE SEQUENCE</scope>
</reference>
<evidence type="ECO:0000259" key="7">
    <source>
        <dbReference type="PROSITE" id="PS50004"/>
    </source>
</evidence>
<dbReference type="InterPro" id="IPR012968">
    <property type="entry name" value="FerIin_dom"/>
</dbReference>
<dbReference type="FunFam" id="2.60.40.150:FF:000138">
    <property type="entry name" value="Fer-1-like family member 6"/>
    <property type="match status" value="1"/>
</dbReference>
<evidence type="ECO:0000256" key="3">
    <source>
        <dbReference type="ARBA" id="ARBA00022737"/>
    </source>
</evidence>
<dbReference type="PANTHER" id="PTHR12546">
    <property type="entry name" value="FER-1-LIKE"/>
    <property type="match status" value="1"/>
</dbReference>
<accession>T1G6D2</accession>
<dbReference type="Gene3D" id="2.60.40.150">
    <property type="entry name" value="C2 domain"/>
    <property type="match status" value="1"/>
</dbReference>
<dbReference type="HOGENOM" id="CLU_1067817_0_0_1"/>
<dbReference type="GeneID" id="20216629"/>
<evidence type="ECO:0000256" key="1">
    <source>
        <dbReference type="ARBA" id="ARBA00004167"/>
    </source>
</evidence>
<dbReference type="InterPro" id="IPR000008">
    <property type="entry name" value="C2_dom"/>
</dbReference>
<dbReference type="InterPro" id="IPR037720">
    <property type="entry name" value="C2B_Ferlin"/>
</dbReference>
<evidence type="ECO:0000256" key="2">
    <source>
        <dbReference type="ARBA" id="ARBA00022692"/>
    </source>
</evidence>
<organism evidence="9 10">
    <name type="scientific">Helobdella robusta</name>
    <name type="common">Californian leech</name>
    <dbReference type="NCBI Taxonomy" id="6412"/>
    <lineage>
        <taxon>Eukaryota</taxon>
        <taxon>Metazoa</taxon>
        <taxon>Spiralia</taxon>
        <taxon>Lophotrochozoa</taxon>
        <taxon>Annelida</taxon>
        <taxon>Clitellata</taxon>
        <taxon>Hirudinea</taxon>
        <taxon>Rhynchobdellida</taxon>
        <taxon>Glossiphoniidae</taxon>
        <taxon>Helobdella</taxon>
    </lineage>
</organism>
<reference evidence="9" key="3">
    <citation type="submission" date="2015-06" db="UniProtKB">
        <authorList>
            <consortium name="EnsemblMetazoa"/>
        </authorList>
    </citation>
    <scope>IDENTIFICATION</scope>
</reference>
<evidence type="ECO:0000256" key="6">
    <source>
        <dbReference type="SAM" id="Phobius"/>
    </source>
</evidence>
<dbReference type="GO" id="GO:0016020">
    <property type="term" value="C:membrane"/>
    <property type="evidence" value="ECO:0007669"/>
    <property type="project" value="UniProtKB-SubCell"/>
</dbReference>
<evidence type="ECO:0000256" key="4">
    <source>
        <dbReference type="ARBA" id="ARBA00022989"/>
    </source>
</evidence>
<dbReference type="Pfam" id="PF08151">
    <property type="entry name" value="FerI"/>
    <property type="match status" value="1"/>
</dbReference>
<dbReference type="SMART" id="SM00239">
    <property type="entry name" value="C2"/>
    <property type="match status" value="1"/>
</dbReference>